<sequence length="303" mass="34543">MMFTKEEAVKFFTENLDISNVEQRLKTDRRSLLDEIATNIQTHLPFQNLKLLSEVPEKRRRPSLDEIKADLLSGIGGLCFNLNIATYFLLKAAGFKATIVHATCTSSVLFPNNHVVVYVEDVEKNGDKFLIEVGFGFPTFRAISLDFEHESPAFTDSFIEYKYIKHQGRILRMHRKGDLVKSQEPSSVDGLNFVIDGWRRFYSADPEGTNNVEEFYPPFEKVFTDAQASPFHATFRVICFPNRRAIMVINGKTLIENNSGELVSEVIPGGDEGIIQTVKNHFPLIPEDLARRALKNWRQTIQP</sequence>
<dbReference type="SUPFAM" id="SSF54001">
    <property type="entry name" value="Cysteine proteinases"/>
    <property type="match status" value="1"/>
</dbReference>
<accession>A0A8S3YRQ1</accession>
<dbReference type="InterPro" id="IPR001447">
    <property type="entry name" value="Arylamine_N-AcTrfase"/>
</dbReference>
<comment type="caution">
    <text evidence="3">The sequence shown here is derived from an EMBL/GenBank/DDBJ whole genome shotgun (WGS) entry which is preliminary data.</text>
</comment>
<reference evidence="3" key="1">
    <citation type="submission" date="2021-04" db="EMBL/GenBank/DDBJ databases">
        <authorList>
            <consortium name="Molecular Ecology Group"/>
        </authorList>
    </citation>
    <scope>NUCLEOTIDE SEQUENCE</scope>
</reference>
<proteinExistence type="inferred from homology"/>
<dbReference type="GO" id="GO:0004060">
    <property type="term" value="F:arylamine N-acetyltransferase activity"/>
    <property type="evidence" value="ECO:0007669"/>
    <property type="project" value="UniProtKB-EC"/>
</dbReference>
<evidence type="ECO:0000313" key="4">
    <source>
        <dbReference type="Proteomes" id="UP000678393"/>
    </source>
</evidence>
<name>A0A8S3YRQ1_9EUPU</name>
<dbReference type="Pfam" id="PF00797">
    <property type="entry name" value="Acetyltransf_2"/>
    <property type="match status" value="1"/>
</dbReference>
<comment type="similarity">
    <text evidence="1">Belongs to the arylamine N-acetyltransferase family.</text>
</comment>
<protein>
    <recommendedName>
        <fullName evidence="2">arylamine N-acetyltransferase</fullName>
        <ecNumber evidence="2">2.3.1.5</ecNumber>
    </recommendedName>
</protein>
<dbReference type="Gene3D" id="3.30.2140.20">
    <property type="match status" value="1"/>
</dbReference>
<dbReference type="PANTHER" id="PTHR11786:SF0">
    <property type="entry name" value="ARYLAMINE N-ACETYLTRANSFERASE 4-RELATED"/>
    <property type="match status" value="1"/>
</dbReference>
<keyword evidence="4" id="KW-1185">Reference proteome</keyword>
<dbReference type="InterPro" id="IPR053710">
    <property type="entry name" value="Arylamine_NAT_domain_sf"/>
</dbReference>
<dbReference type="AlphaFoldDB" id="A0A8S3YRQ1"/>
<dbReference type="Proteomes" id="UP000678393">
    <property type="component" value="Unassembled WGS sequence"/>
</dbReference>
<dbReference type="EMBL" id="CAJHNH020000777">
    <property type="protein sequence ID" value="CAG5119774.1"/>
    <property type="molecule type" value="Genomic_DNA"/>
</dbReference>
<evidence type="ECO:0000313" key="3">
    <source>
        <dbReference type="EMBL" id="CAG5119774.1"/>
    </source>
</evidence>
<dbReference type="InterPro" id="IPR038765">
    <property type="entry name" value="Papain-like_cys_pep_sf"/>
</dbReference>
<dbReference type="EC" id="2.3.1.5" evidence="2"/>
<dbReference type="OrthoDB" id="10260017at2759"/>
<gene>
    <name evidence="3" type="ORF">CUNI_LOCUS5332</name>
</gene>
<organism evidence="3 4">
    <name type="scientific">Candidula unifasciata</name>
    <dbReference type="NCBI Taxonomy" id="100452"/>
    <lineage>
        <taxon>Eukaryota</taxon>
        <taxon>Metazoa</taxon>
        <taxon>Spiralia</taxon>
        <taxon>Lophotrochozoa</taxon>
        <taxon>Mollusca</taxon>
        <taxon>Gastropoda</taxon>
        <taxon>Heterobranchia</taxon>
        <taxon>Euthyneura</taxon>
        <taxon>Panpulmonata</taxon>
        <taxon>Eupulmonata</taxon>
        <taxon>Stylommatophora</taxon>
        <taxon>Helicina</taxon>
        <taxon>Helicoidea</taxon>
        <taxon>Geomitridae</taxon>
        <taxon>Candidula</taxon>
    </lineage>
</organism>
<evidence type="ECO:0000256" key="1">
    <source>
        <dbReference type="ARBA" id="ARBA00006547"/>
    </source>
</evidence>
<dbReference type="PANTHER" id="PTHR11786">
    <property type="entry name" value="N-HYDROXYARYLAMINE O-ACETYLTRANSFERASE"/>
    <property type="match status" value="1"/>
</dbReference>
<evidence type="ECO:0000256" key="2">
    <source>
        <dbReference type="ARBA" id="ARBA00012701"/>
    </source>
</evidence>